<proteinExistence type="predicted"/>
<dbReference type="Proteomes" id="UP001482620">
    <property type="component" value="Unassembled WGS sequence"/>
</dbReference>
<reference evidence="1 2" key="1">
    <citation type="submission" date="2021-06" db="EMBL/GenBank/DDBJ databases">
        <authorList>
            <person name="Palmer J.M."/>
        </authorList>
    </citation>
    <scope>NUCLEOTIDE SEQUENCE [LARGE SCALE GENOMIC DNA]</scope>
    <source>
        <strain evidence="2">if_2019</strain>
        <tissue evidence="1">Muscle</tissue>
    </source>
</reference>
<accession>A0ABV0VG03</accession>
<dbReference type="EMBL" id="JAHRIQ010105009">
    <property type="protein sequence ID" value="MEQ2255097.1"/>
    <property type="molecule type" value="Genomic_DNA"/>
</dbReference>
<sequence length="104" mass="11777">MEAESRVERACVKAEEVMGKLKIWGVSSFGGRSLLIFGLLQTSRHKADSRATSQDEMLDKSHPCLLDNPSQQSCITHHRHCFLSQKRRISNNVKSPHCSDKQEL</sequence>
<keyword evidence="2" id="KW-1185">Reference proteome</keyword>
<organism evidence="1 2">
    <name type="scientific">Ilyodon furcidens</name>
    <name type="common">goldbreast splitfin</name>
    <dbReference type="NCBI Taxonomy" id="33524"/>
    <lineage>
        <taxon>Eukaryota</taxon>
        <taxon>Metazoa</taxon>
        <taxon>Chordata</taxon>
        <taxon>Craniata</taxon>
        <taxon>Vertebrata</taxon>
        <taxon>Euteleostomi</taxon>
        <taxon>Actinopterygii</taxon>
        <taxon>Neopterygii</taxon>
        <taxon>Teleostei</taxon>
        <taxon>Neoteleostei</taxon>
        <taxon>Acanthomorphata</taxon>
        <taxon>Ovalentaria</taxon>
        <taxon>Atherinomorphae</taxon>
        <taxon>Cyprinodontiformes</taxon>
        <taxon>Goodeidae</taxon>
        <taxon>Ilyodon</taxon>
    </lineage>
</organism>
<evidence type="ECO:0000313" key="1">
    <source>
        <dbReference type="EMBL" id="MEQ2255097.1"/>
    </source>
</evidence>
<evidence type="ECO:0000313" key="2">
    <source>
        <dbReference type="Proteomes" id="UP001482620"/>
    </source>
</evidence>
<gene>
    <name evidence="1" type="ORF">ILYODFUR_010262</name>
</gene>
<comment type="caution">
    <text evidence="1">The sequence shown here is derived from an EMBL/GenBank/DDBJ whole genome shotgun (WGS) entry which is preliminary data.</text>
</comment>
<name>A0ABV0VG03_9TELE</name>
<protein>
    <submittedName>
        <fullName evidence="1">Uncharacterized protein</fullName>
    </submittedName>
</protein>